<comment type="caution">
    <text evidence="3">The sequence shown here is derived from an EMBL/GenBank/DDBJ whole genome shotgun (WGS) entry which is preliminary data.</text>
</comment>
<dbReference type="Pfam" id="PF20250">
    <property type="entry name" value="FapA_N"/>
    <property type="match status" value="1"/>
</dbReference>
<sequence length="634" mass="68148">MSDDLPVADCPLAPPGGDAALPAGMVRRGDGIFFDAAQPAPVLLAAVGQVFQSNAYFAGLDYAVFTRALYNCGAPLPAASRGAPLIRFAAAIVPFDPLRRALYKLVKIQRGVAEYYFEAQFFEALELPDGSKVAPRPTKLDFDEFVADMWAKGVRFGIDAAAVQAIIDSGKVERIVVARRLEAAPGRDATVVEVSPDMHRDDAPREMADGRLDLLTFKNRFPQVKKHARLLKKLPSAPGLPGYELSGQSVQPPAPREVELAPLAGEGTLVERVRGDEYLVAVHDGFVNVDAASGAISIGAKIVSRDGVSSRTTGNLKLRAEYEEFGEVQEQRTVDGSDITVHGDVFGHLHSHGGTITLLKNLIGGTALNAHGDIVVKGVASGSVLQTSDGGMRVERAENCIISGTRIVVGHASNCEIIGDEVVVGVAEGCAIAGRSVQIDSAGPRKQTEMLVYALVPDMARMTRKMAELGVRAQGYARAVAKLQQEIDQVSEQLDVRNYLLLANKVRKQELVLLPEQVPLFHKMALTVAPALKTISKLSMEMKFMETQQAQMLEQAAEVERQKQATAAESRCAVRALSGDIVVRTSVFNPESGRVYDKPPRDIKARLRGGASGADIIFAGHSGSLDWTYRLVPA</sequence>
<dbReference type="RefSeq" id="WP_273668767.1">
    <property type="nucleotide sequence ID" value="NZ_JAQQXR010000001.1"/>
</dbReference>
<keyword evidence="1" id="KW-0175">Coiled coil</keyword>
<dbReference type="EMBL" id="JAQQXR010000001">
    <property type="protein sequence ID" value="MDC8756138.1"/>
    <property type="molecule type" value="Genomic_DNA"/>
</dbReference>
<protein>
    <submittedName>
        <fullName evidence="3">FapA family protein</fullName>
    </submittedName>
</protein>
<keyword evidence="4" id="KW-1185">Reference proteome</keyword>
<feature type="coiled-coil region" evidence="1">
    <location>
        <begin position="542"/>
        <end position="569"/>
    </location>
</feature>
<dbReference type="Proteomes" id="UP001221208">
    <property type="component" value="Unassembled WGS sequence"/>
</dbReference>
<dbReference type="PANTHER" id="PTHR38032">
    <property type="entry name" value="POLYMERASE-RELATED"/>
    <property type="match status" value="1"/>
</dbReference>
<dbReference type="InterPro" id="IPR005646">
    <property type="entry name" value="FapA"/>
</dbReference>
<evidence type="ECO:0000259" key="2">
    <source>
        <dbReference type="Pfam" id="PF20250"/>
    </source>
</evidence>
<name>A0ABT5JTV9_9BURK</name>
<proteinExistence type="predicted"/>
<evidence type="ECO:0000313" key="4">
    <source>
        <dbReference type="Proteomes" id="UP001221208"/>
    </source>
</evidence>
<gene>
    <name evidence="3" type="ORF">OIK44_00885</name>
</gene>
<dbReference type="PANTHER" id="PTHR38032:SF1">
    <property type="entry name" value="RNA-BINDING PROTEIN KHPB N-TERMINAL DOMAIN-CONTAINING PROTEIN"/>
    <property type="match status" value="1"/>
</dbReference>
<dbReference type="InterPro" id="IPR046866">
    <property type="entry name" value="FapA_N"/>
</dbReference>
<evidence type="ECO:0000313" key="3">
    <source>
        <dbReference type="EMBL" id="MDC8756138.1"/>
    </source>
</evidence>
<accession>A0ABT5JTV9</accession>
<evidence type="ECO:0000256" key="1">
    <source>
        <dbReference type="SAM" id="Coils"/>
    </source>
</evidence>
<feature type="domain" description="Flagellar Assembly Protein A N-terminal region" evidence="2">
    <location>
        <begin position="138"/>
        <end position="290"/>
    </location>
</feature>
<reference evidence="3 4" key="1">
    <citation type="submission" date="2022-10" db="EMBL/GenBank/DDBJ databases">
        <title>Janthinobacterium sp. hw3 Genome sequencing.</title>
        <authorList>
            <person name="Park S."/>
        </authorList>
    </citation>
    <scope>NUCLEOTIDE SEQUENCE [LARGE SCALE GENOMIC DNA]</scope>
    <source>
        <strain evidence="4">hw3</strain>
    </source>
</reference>
<organism evidence="3 4">
    <name type="scientific">Janthinobacterium fluminis</name>
    <dbReference type="NCBI Taxonomy" id="2987524"/>
    <lineage>
        <taxon>Bacteria</taxon>
        <taxon>Pseudomonadati</taxon>
        <taxon>Pseudomonadota</taxon>
        <taxon>Betaproteobacteria</taxon>
        <taxon>Burkholderiales</taxon>
        <taxon>Oxalobacteraceae</taxon>
        <taxon>Janthinobacterium</taxon>
    </lineage>
</organism>